<sequence>MFTQQEMSDLTKIPKWLEGEYKTFSSIVSAPKFPCYFGTLAEKRGEVRYTYIEEDDYRKLPHTLASFLELSRANPDKRQNLTVFFEPEKEEQSLEFYKNKTWEVLQYLHSHDPAPWPEEVPYDSQNRSWEFCFDGEPVFVFSASPAYKKRHSRNYGNSLILLFQPTRLFNGFESDVPEGIKARNIIRTRLLEWDEPEVDIPADSSKLGEKKDYYWKQYIISDDNEPIQGGCPFHMKDKT</sequence>
<dbReference type="Pfam" id="PF08892">
    <property type="entry name" value="YqcI_YcgG"/>
    <property type="match status" value="1"/>
</dbReference>
<reference evidence="2" key="1">
    <citation type="submission" date="2015-08" db="EMBL/GenBank/DDBJ databases">
        <title>Genome sequencing project for genomic taxonomy and phylogenomics of Bacillus-like bacteria.</title>
        <authorList>
            <person name="Liu B."/>
            <person name="Wang J."/>
            <person name="Zhu Y."/>
            <person name="Liu G."/>
            <person name="Chen Q."/>
            <person name="Chen Z."/>
            <person name="Lan J."/>
            <person name="Che J."/>
            <person name="Ge C."/>
            <person name="Shi H."/>
            <person name="Pan Z."/>
            <person name="Liu X."/>
        </authorList>
    </citation>
    <scope>NUCLEOTIDE SEQUENCE [LARGE SCALE GENOMIC DNA]</scope>
    <source>
        <strain evidence="2">FJAT-22460</strain>
    </source>
</reference>
<dbReference type="AlphaFoldDB" id="A0A0M1P877"/>
<dbReference type="EMBL" id="LIUT01000001">
    <property type="protein sequence ID" value="KOR90698.1"/>
    <property type="molecule type" value="Genomic_DNA"/>
</dbReference>
<dbReference type="PATRIC" id="fig|1705565.3.peg.3775"/>
<dbReference type="Proteomes" id="UP000036932">
    <property type="component" value="Unassembled WGS sequence"/>
</dbReference>
<gene>
    <name evidence="1" type="ORF">AM231_09035</name>
</gene>
<evidence type="ECO:0000313" key="1">
    <source>
        <dbReference type="EMBL" id="KOR90698.1"/>
    </source>
</evidence>
<dbReference type="PANTHER" id="PTHR40045:SF1">
    <property type="entry name" value="YQCI_YCGG FAMILY PROTEIN"/>
    <property type="match status" value="1"/>
</dbReference>
<accession>A0A0M1P877</accession>
<evidence type="ECO:0000313" key="2">
    <source>
        <dbReference type="Proteomes" id="UP000036932"/>
    </source>
</evidence>
<keyword evidence="2" id="KW-1185">Reference proteome</keyword>
<name>A0A0M1P877_9BACL</name>
<evidence type="ECO:0008006" key="3">
    <source>
        <dbReference type="Google" id="ProtNLM"/>
    </source>
</evidence>
<protein>
    <recommendedName>
        <fullName evidence="3">YqcI/YcgG family protein</fullName>
    </recommendedName>
</protein>
<dbReference type="PANTHER" id="PTHR40045">
    <property type="entry name" value="YCGG FAMILY PROTEIN"/>
    <property type="match status" value="1"/>
</dbReference>
<dbReference type="InterPro" id="IPR014988">
    <property type="entry name" value="Uncharacterised_YqcI/YcgG"/>
</dbReference>
<proteinExistence type="predicted"/>
<organism evidence="1 2">
    <name type="scientific">Paenibacillus solani</name>
    <dbReference type="NCBI Taxonomy" id="1705565"/>
    <lineage>
        <taxon>Bacteria</taxon>
        <taxon>Bacillati</taxon>
        <taxon>Bacillota</taxon>
        <taxon>Bacilli</taxon>
        <taxon>Bacillales</taxon>
        <taxon>Paenibacillaceae</taxon>
        <taxon>Paenibacillus</taxon>
    </lineage>
</organism>
<comment type="caution">
    <text evidence="1">The sequence shown here is derived from an EMBL/GenBank/DDBJ whole genome shotgun (WGS) entry which is preliminary data.</text>
</comment>